<feature type="compositionally biased region" description="Basic residues" evidence="1">
    <location>
        <begin position="345"/>
        <end position="366"/>
    </location>
</feature>
<protein>
    <submittedName>
        <fullName evidence="2">Uncharacterized protein</fullName>
    </submittedName>
</protein>
<evidence type="ECO:0000313" key="2">
    <source>
        <dbReference type="EMBL" id="CAG9292284.1"/>
    </source>
</evidence>
<accession>A0A8J9SIB6</accession>
<dbReference type="Proteomes" id="UP000836788">
    <property type="component" value="Chromosome 6"/>
</dbReference>
<feature type="region of interest" description="Disordered" evidence="1">
    <location>
        <begin position="101"/>
        <end position="130"/>
    </location>
</feature>
<feature type="compositionally biased region" description="Low complexity" evidence="1">
    <location>
        <begin position="157"/>
        <end position="166"/>
    </location>
</feature>
<feature type="compositionally biased region" description="Basic and acidic residues" evidence="1">
    <location>
        <begin position="101"/>
        <end position="113"/>
    </location>
</feature>
<feature type="region of interest" description="Disordered" evidence="1">
    <location>
        <begin position="152"/>
        <end position="210"/>
    </location>
</feature>
<feature type="region of interest" description="Disordered" evidence="1">
    <location>
        <begin position="334"/>
        <end position="375"/>
    </location>
</feature>
<reference evidence="2" key="1">
    <citation type="submission" date="2022-02" db="EMBL/GenBank/DDBJ databases">
        <authorList>
            <person name="Giguere J D."/>
        </authorList>
    </citation>
    <scope>NUCLEOTIDE SEQUENCE</scope>
    <source>
        <strain evidence="2">CCAP 1055/1</strain>
    </source>
</reference>
<feature type="region of interest" description="Disordered" evidence="1">
    <location>
        <begin position="434"/>
        <end position="473"/>
    </location>
</feature>
<feature type="compositionally biased region" description="Basic residues" evidence="1">
    <location>
        <begin position="454"/>
        <end position="463"/>
    </location>
</feature>
<feature type="compositionally biased region" description="Basic and acidic residues" evidence="1">
    <location>
        <begin position="285"/>
        <end position="311"/>
    </location>
</feature>
<feature type="compositionally biased region" description="Basic and acidic residues" evidence="1">
    <location>
        <begin position="267"/>
        <end position="276"/>
    </location>
</feature>
<proteinExistence type="predicted"/>
<gene>
    <name evidence="2" type="ORF">PTTT1_LOCUS48889</name>
</gene>
<feature type="region of interest" description="Disordered" evidence="1">
    <location>
        <begin position="224"/>
        <end position="312"/>
    </location>
</feature>
<evidence type="ECO:0000256" key="1">
    <source>
        <dbReference type="SAM" id="MobiDB-lite"/>
    </source>
</evidence>
<dbReference type="AlphaFoldDB" id="A0A8J9SIB6"/>
<feature type="compositionally biased region" description="Polar residues" evidence="1">
    <location>
        <begin position="334"/>
        <end position="344"/>
    </location>
</feature>
<organism evidence="2">
    <name type="scientific">Phaeodactylum tricornutum</name>
    <name type="common">Diatom</name>
    <dbReference type="NCBI Taxonomy" id="2850"/>
    <lineage>
        <taxon>Eukaryota</taxon>
        <taxon>Sar</taxon>
        <taxon>Stramenopiles</taxon>
        <taxon>Ochrophyta</taxon>
        <taxon>Bacillariophyta</taxon>
        <taxon>Bacillariophyceae</taxon>
        <taxon>Bacillariophycidae</taxon>
        <taxon>Naviculales</taxon>
        <taxon>Phaeodactylaceae</taxon>
        <taxon>Phaeodactylum</taxon>
    </lineage>
</organism>
<sequence length="523" mass="58590">MPSNVRDLLSRIGSFRHCKADRQQLGEESYTTDLHLGAFPLCLKQASLSSQSTRPGDFPAYLLEERVLDGVRESGFPVECDTSSKKDASVTEAIVLDSSERHKSQRSFAERGTKINSCPSRSRRRSSKIDDEALQKIRELVVRTTMNARSHRKVLRSSSYDGQRSSSECRDFFKPSSEASRKASSNVVERRLQRHGSSRARESISSSSRDTDVNFFPELEVVPSKSEAASRKKLKEKVGRASTVRQGKMLHPSRGIFRSKSLNTNPGEEKRLDQSAHKTGTLLYDQRRSVNRTDNDLSVPDNEKNPSDVSERLQAARRAMRDLYVDEKVQIRSQAAPLSQSLHTGSHRGNHRHPSSGRCDHRRRHKENGLSQSMHVPKPVQGLKRRDEFVHHRCSNNGTKNSATYSSVLEDLVSVAAKYPGMLSSNTVSRLARQYSSGSSKSGAEAQKLPGRSRCSRSHHLREKPHIASLRSSDLKTTAPEYYQLDILDGSYHREHASSSVWSTVFHDDDSLTSAAEASDFGE</sequence>
<dbReference type="EMBL" id="OU594947">
    <property type="protein sequence ID" value="CAG9292284.1"/>
    <property type="molecule type" value="Genomic_DNA"/>
</dbReference>
<name>A0A8J9SIB6_PHATR</name>